<dbReference type="AlphaFoldDB" id="A0AAU7Q3I3"/>
<reference evidence="1" key="1">
    <citation type="submission" date="2024-06" db="EMBL/GenBank/DDBJ databases">
        <authorList>
            <person name="Dussert Y."/>
            <person name="Peccoud J."/>
            <person name="Pigeault R."/>
        </authorList>
    </citation>
    <scope>NUCLEOTIDE SEQUENCE</scope>
    <source>
        <strain evidence="1">WArc</strain>
    </source>
</reference>
<proteinExistence type="predicted"/>
<protein>
    <submittedName>
        <fullName evidence="1">Uncharacterized protein</fullName>
    </submittedName>
</protein>
<sequence length="62" mass="7084">MLSNIIESDTKALAKVFSNKEFYRPVDGNKKDYKTYLADIVSGDHVIELNKVESSFTKRNNT</sequence>
<name>A0AAU7Q3I3_9RICK</name>
<dbReference type="RefSeq" id="WP_349967831.1">
    <property type="nucleotide sequence ID" value="NZ_CP157942.1"/>
</dbReference>
<organism evidence="1">
    <name type="scientific">Wolbachia endosymbiont of Armadillidium arcangelii</name>
    <dbReference type="NCBI Taxonomy" id="3158571"/>
    <lineage>
        <taxon>Bacteria</taxon>
        <taxon>Pseudomonadati</taxon>
        <taxon>Pseudomonadota</taxon>
        <taxon>Alphaproteobacteria</taxon>
        <taxon>Rickettsiales</taxon>
        <taxon>Anaplasmataceae</taxon>
        <taxon>Wolbachieae</taxon>
        <taxon>Wolbachia</taxon>
    </lineage>
</organism>
<dbReference type="EMBL" id="CP157942">
    <property type="protein sequence ID" value="XBS67287.1"/>
    <property type="molecule type" value="Genomic_DNA"/>
</dbReference>
<gene>
    <name evidence="1" type="ORF">ABLO99_00930</name>
</gene>
<evidence type="ECO:0000313" key="1">
    <source>
        <dbReference type="EMBL" id="XBS67287.1"/>
    </source>
</evidence>
<accession>A0AAU7Q3I3</accession>